<accession>A0A8H4QK50</accession>
<evidence type="ECO:0000313" key="2">
    <source>
        <dbReference type="Proteomes" id="UP000521872"/>
    </source>
</evidence>
<proteinExistence type="predicted"/>
<dbReference type="Proteomes" id="UP000521872">
    <property type="component" value="Unassembled WGS sequence"/>
</dbReference>
<gene>
    <name evidence="1" type="ORF">D9613_004593</name>
</gene>
<keyword evidence="2" id="KW-1185">Reference proteome</keyword>
<comment type="caution">
    <text evidence="1">The sequence shown here is derived from an EMBL/GenBank/DDBJ whole genome shotgun (WGS) entry which is preliminary data.</text>
</comment>
<dbReference type="AlphaFoldDB" id="A0A8H4QK50"/>
<protein>
    <submittedName>
        <fullName evidence="1">Uncharacterized protein</fullName>
    </submittedName>
</protein>
<reference evidence="1 2" key="1">
    <citation type="submission" date="2019-12" db="EMBL/GenBank/DDBJ databases">
        <authorList>
            <person name="Floudas D."/>
            <person name="Bentzer J."/>
            <person name="Ahren D."/>
            <person name="Johansson T."/>
            <person name="Persson P."/>
            <person name="Tunlid A."/>
        </authorList>
    </citation>
    <scope>NUCLEOTIDE SEQUENCE [LARGE SCALE GENOMIC DNA]</scope>
    <source>
        <strain evidence="1 2">CBS 102.39</strain>
    </source>
</reference>
<sequence>MKNNPEVDTWRAVPDVQSIANAQELEIFDVNGSKVKFGSLFHDKKTIVVFIRHFFCGVGRMKYPVRSLHLT</sequence>
<evidence type="ECO:0000313" key="1">
    <source>
        <dbReference type="EMBL" id="KAF4612413.1"/>
    </source>
</evidence>
<name>A0A8H4QK50_9AGAR</name>
<dbReference type="EMBL" id="JAACJL010000057">
    <property type="protein sequence ID" value="KAF4612413.1"/>
    <property type="molecule type" value="Genomic_DNA"/>
</dbReference>
<organism evidence="1 2">
    <name type="scientific">Agrocybe pediades</name>
    <dbReference type="NCBI Taxonomy" id="84607"/>
    <lineage>
        <taxon>Eukaryota</taxon>
        <taxon>Fungi</taxon>
        <taxon>Dikarya</taxon>
        <taxon>Basidiomycota</taxon>
        <taxon>Agaricomycotina</taxon>
        <taxon>Agaricomycetes</taxon>
        <taxon>Agaricomycetidae</taxon>
        <taxon>Agaricales</taxon>
        <taxon>Agaricineae</taxon>
        <taxon>Strophariaceae</taxon>
        <taxon>Agrocybe</taxon>
    </lineage>
</organism>